<gene>
    <name evidence="1" type="ORF">Dgeo_2984</name>
</gene>
<dbReference type="EMBL" id="CP000856">
    <property type="protein sequence ID" value="ABW35027.1"/>
    <property type="molecule type" value="Genomic_DNA"/>
</dbReference>
<dbReference type="KEGG" id="dge:Dgeo_2984"/>
<dbReference type="Proteomes" id="UP000002431">
    <property type="component" value="Plasmid pDGEO02"/>
</dbReference>
<evidence type="ECO:0000313" key="1">
    <source>
        <dbReference type="EMBL" id="ABW35027.1"/>
    </source>
</evidence>
<protein>
    <submittedName>
        <fullName evidence="1">Uncharacterized protein</fullName>
    </submittedName>
</protein>
<geneLocation type="plasmid" evidence="1 2">
    <name>pDGEO02</name>
</geneLocation>
<sequence length="161" mass="17218">MKPALACKTPLPGLTGALSRAQPGGMTAVPCSPLLNPANRQAFDTCIALTLQMIAAVEFTPVLSRDRPTRELLLCFAEQVERNARDIAVMAGHVGTDILALGQDWYGKLIAERDHPLQAAYHNLHAAAYLGLEQGMTTATLLSAVACALRVLAEREGRLSN</sequence>
<keyword evidence="2" id="KW-1185">Reference proteome</keyword>
<organism evidence="1 2">
    <name type="scientific">Deinococcus geothermalis (strain DSM 11300 / CIP 105573 / AG-3a)</name>
    <dbReference type="NCBI Taxonomy" id="319795"/>
    <lineage>
        <taxon>Bacteria</taxon>
        <taxon>Thermotogati</taxon>
        <taxon>Deinococcota</taxon>
        <taxon>Deinococci</taxon>
        <taxon>Deinococcales</taxon>
        <taxon>Deinococcaceae</taxon>
        <taxon>Deinococcus</taxon>
    </lineage>
</organism>
<proteinExistence type="predicted"/>
<accession>A8ZRB8</accession>
<dbReference type="AlphaFoldDB" id="A8ZRB8"/>
<evidence type="ECO:0000313" key="2">
    <source>
        <dbReference type="Proteomes" id="UP000002431"/>
    </source>
</evidence>
<dbReference type="HOGENOM" id="CLU_1872018_0_0_0"/>
<name>A8ZRB8_DEIGD</name>
<reference evidence="1" key="1">
    <citation type="submission" date="2007-10" db="EMBL/GenBank/DDBJ databases">
        <title>Complete sequence of Plasmid2 pDGEO02 of Deinococcus geothermalis DSM 11300.</title>
        <authorList>
            <consortium name="US DOE Joint Genome Institute"/>
            <person name="Copeland A."/>
            <person name="Lucas S."/>
            <person name="Lapidus A."/>
            <person name="Barry K."/>
            <person name="Detter J.C."/>
            <person name="Glavina del Rio T."/>
            <person name="Hammon N."/>
            <person name="Israni S."/>
            <person name="Dalin E."/>
            <person name="Tice H."/>
            <person name="Pitluck S."/>
            <person name="Brettin T."/>
            <person name="Bruce D."/>
            <person name="Han C."/>
            <person name="Tapia R."/>
            <person name="Saunders E."/>
            <person name="Gilna P."/>
            <person name="Schmutz J."/>
            <person name="Larimer F."/>
            <person name="Land M."/>
            <person name="Hauser L."/>
            <person name="Kyrpides N."/>
            <person name="Kim E."/>
            <person name="Daly M.J."/>
            <person name="Fredrickson J.K."/>
            <person name="Makarova K.S."/>
            <person name="Gaidamakova E.K."/>
            <person name="Zhai M."/>
            <person name="Richardson P."/>
        </authorList>
    </citation>
    <scope>NUCLEOTIDE SEQUENCE [LARGE SCALE GENOMIC DNA]</scope>
    <source>
        <strain evidence="1">DSM 11300</strain>
        <plasmid evidence="1">pDGEO02</plasmid>
    </source>
</reference>
<keyword evidence="1" id="KW-0614">Plasmid</keyword>